<evidence type="ECO:0000313" key="2">
    <source>
        <dbReference type="EMBL" id="KRP28324.1"/>
    </source>
</evidence>
<reference evidence="2 3" key="1">
    <citation type="submission" date="2015-10" db="EMBL/GenBank/DDBJ databases">
        <title>Metagenome-Assembled Genomes uncover a global brackish microbiome.</title>
        <authorList>
            <person name="Hugerth L.W."/>
            <person name="Larsson J."/>
            <person name="Alneberg J."/>
            <person name="Lindh M.V."/>
            <person name="Legrand C."/>
            <person name="Pinhassi J."/>
            <person name="Andersson A.F."/>
        </authorList>
    </citation>
    <scope>NUCLEOTIDE SEQUENCE [LARGE SCALE GENOMIC DNA]</scope>
    <source>
        <strain evidence="2">BACL3 MAG-120924-bin41</strain>
    </source>
</reference>
<accession>A0A0R2X236</accession>
<dbReference type="InterPro" id="IPR035973">
    <property type="entry name" value="Cyt_c_oxidase_su3-like_sf"/>
</dbReference>
<keyword evidence="1" id="KW-1133">Transmembrane helix</keyword>
<evidence type="ECO:0000256" key="1">
    <source>
        <dbReference type="SAM" id="Phobius"/>
    </source>
</evidence>
<dbReference type="AlphaFoldDB" id="A0A0R2X236"/>
<feature type="transmembrane region" description="Helical" evidence="1">
    <location>
        <begin position="35"/>
        <end position="56"/>
    </location>
</feature>
<protein>
    <recommendedName>
        <fullName evidence="4">Bb3-type cytochrome oxidase subunit IV</fullName>
    </recommendedName>
</protein>
<proteinExistence type="predicted"/>
<dbReference type="GO" id="GO:0009055">
    <property type="term" value="F:electron transfer activity"/>
    <property type="evidence" value="ECO:0007669"/>
    <property type="project" value="InterPro"/>
</dbReference>
<dbReference type="GO" id="GO:0016020">
    <property type="term" value="C:membrane"/>
    <property type="evidence" value="ECO:0007669"/>
    <property type="project" value="InterPro"/>
</dbReference>
<name>A0A0R2X236_9GAMM</name>
<keyword evidence="1" id="KW-0472">Membrane</keyword>
<gene>
    <name evidence="2" type="ORF">ABS30_05960</name>
</gene>
<organism evidence="2 3">
    <name type="scientific">OM182 bacterium BACL3 MAG-120924-bin41</name>
    <dbReference type="NCBI Taxonomy" id="1655632"/>
    <lineage>
        <taxon>Bacteria</taxon>
        <taxon>Pseudomonadati</taxon>
        <taxon>Pseudomonadota</taxon>
        <taxon>Gammaproteobacteria</taxon>
        <taxon>OMG group</taxon>
        <taxon>OM182 clade</taxon>
    </lineage>
</organism>
<comment type="caution">
    <text evidence="2">The sequence shown here is derived from an EMBL/GenBank/DDBJ whole genome shotgun (WGS) entry which is preliminary data.</text>
</comment>
<evidence type="ECO:0000313" key="3">
    <source>
        <dbReference type="Proteomes" id="UP000052138"/>
    </source>
</evidence>
<evidence type="ECO:0008006" key="4">
    <source>
        <dbReference type="Google" id="ProtNLM"/>
    </source>
</evidence>
<keyword evidence="1" id="KW-0812">Transmembrane</keyword>
<sequence>MSETAAIQGSPEGVEGLVEDWASDKQTYNVPWGKAMMWIFLVSDTFIFTCFLTGYLRLLQLI</sequence>
<dbReference type="SUPFAM" id="SSF81452">
    <property type="entry name" value="Cytochrome c oxidase subunit III-like"/>
    <property type="match status" value="1"/>
</dbReference>
<dbReference type="EMBL" id="LIDJ01000164">
    <property type="protein sequence ID" value="KRP28324.1"/>
    <property type="molecule type" value="Genomic_DNA"/>
</dbReference>
<dbReference type="Proteomes" id="UP000052138">
    <property type="component" value="Unassembled WGS sequence"/>
</dbReference>